<feature type="binding site" evidence="5">
    <location>
        <begin position="105"/>
        <end position="112"/>
    </location>
    <ligand>
        <name>ATP</name>
        <dbReference type="ChEBI" id="CHEBI:30616"/>
    </ligand>
</feature>
<evidence type="ECO:0000313" key="10">
    <source>
        <dbReference type="Proteomes" id="UP000018050"/>
    </source>
</evidence>
<keyword evidence="10" id="KW-1185">Reference proteome</keyword>
<feature type="domain" description="Kinesin motor" evidence="8">
    <location>
        <begin position="3"/>
        <end position="326"/>
    </location>
</feature>
<reference evidence="9" key="1">
    <citation type="submission" date="2013-10" db="EMBL/GenBank/DDBJ databases">
        <title>Genomic analysis of the causative agents of coccidiosis in chickens.</title>
        <authorList>
            <person name="Reid A.J."/>
            <person name="Blake D."/>
            <person name="Billington K."/>
            <person name="Browne H."/>
            <person name="Dunn M."/>
            <person name="Hung S."/>
            <person name="Kawahara F."/>
            <person name="Miranda-Saavedra D."/>
            <person name="Mourier T."/>
            <person name="Nagra H."/>
            <person name="Otto T.D."/>
            <person name="Rawlings N."/>
            <person name="Sanchez A."/>
            <person name="Sanders M."/>
            <person name="Subramaniam C."/>
            <person name="Tay Y."/>
            <person name="Dear P."/>
            <person name="Doerig C."/>
            <person name="Gruber A."/>
            <person name="Parkinson J."/>
            <person name="Shirley M."/>
            <person name="Wan K.L."/>
            <person name="Berriman M."/>
            <person name="Tomley F."/>
            <person name="Pain A."/>
        </authorList>
    </citation>
    <scope>NUCLEOTIDE SEQUENCE [LARGE SCALE GENOMIC DNA]</scope>
    <source>
        <strain evidence="9">Houghton</strain>
    </source>
</reference>
<proteinExistence type="inferred from homology"/>
<dbReference type="InterPro" id="IPR001752">
    <property type="entry name" value="Kinesin_motor_dom"/>
</dbReference>
<dbReference type="GeneID" id="25268586"/>
<keyword evidence="2 5" id="KW-0067">ATP-binding</keyword>
<feature type="coiled-coil region" evidence="7">
    <location>
        <begin position="580"/>
        <end position="666"/>
    </location>
</feature>
<evidence type="ECO:0000256" key="2">
    <source>
        <dbReference type="ARBA" id="ARBA00022840"/>
    </source>
</evidence>
<dbReference type="InterPro" id="IPR027417">
    <property type="entry name" value="P-loop_NTPase"/>
</dbReference>
<protein>
    <recommendedName>
        <fullName evidence="6">Kinesin-like protein</fullName>
    </recommendedName>
</protein>
<dbReference type="SMART" id="SM00129">
    <property type="entry name" value="KISc"/>
    <property type="match status" value="1"/>
</dbReference>
<evidence type="ECO:0000256" key="3">
    <source>
        <dbReference type="ARBA" id="ARBA00023054"/>
    </source>
</evidence>
<dbReference type="GO" id="GO:0003777">
    <property type="term" value="F:microtubule motor activity"/>
    <property type="evidence" value="ECO:0007669"/>
    <property type="project" value="InterPro"/>
</dbReference>
<keyword evidence="6" id="KW-0493">Microtubule</keyword>
<dbReference type="PROSITE" id="PS50067">
    <property type="entry name" value="KINESIN_MOTOR_2"/>
    <property type="match status" value="1"/>
</dbReference>
<dbReference type="GO" id="GO:0005524">
    <property type="term" value="F:ATP binding"/>
    <property type="evidence" value="ECO:0007669"/>
    <property type="project" value="UniProtKB-UniRule"/>
</dbReference>
<keyword evidence="1 5" id="KW-0547">Nucleotide-binding</keyword>
<keyword evidence="4 5" id="KW-0505">Motor protein</keyword>
<dbReference type="OrthoDB" id="3176171at2759"/>
<evidence type="ECO:0000259" key="8">
    <source>
        <dbReference type="PROSITE" id="PS50067"/>
    </source>
</evidence>
<organism evidence="9 10">
    <name type="scientific">Eimeria acervulina</name>
    <name type="common">Coccidian parasite</name>
    <dbReference type="NCBI Taxonomy" id="5801"/>
    <lineage>
        <taxon>Eukaryota</taxon>
        <taxon>Sar</taxon>
        <taxon>Alveolata</taxon>
        <taxon>Apicomplexa</taxon>
        <taxon>Conoidasida</taxon>
        <taxon>Coccidia</taxon>
        <taxon>Eucoccidiorida</taxon>
        <taxon>Eimeriorina</taxon>
        <taxon>Eimeriidae</taxon>
        <taxon>Eimeria</taxon>
    </lineage>
</organism>
<dbReference type="Gene3D" id="3.40.850.10">
    <property type="entry name" value="Kinesin motor domain"/>
    <property type="match status" value="2"/>
</dbReference>
<sequence length="940" mass="104563">MSSVKVAVRVRPFNDREKNMNAQLCISMEGKATTIDNIEEPKGGKKTFSFDYSYWSHDGFENDETGYSRPISAKYADQQRLYNEIGKDVLNNAYEGYNACLFAYGQTGAGKSYSMVGYGANKGIIVRACEEIFARIGANTDPNLLAEVQISMLEIYNEQVQDLLMPIEKRPKGGLKIRHTPQLGTFVQDLTKCPVDSYAAIQAKLDEAGSGNPVSQKSSEISLVDLAGSERAGSTGATGDRLKEGCAINQSLSALGNVISALADKASGKLKPGQVIPYRDSALTRILQTALGGNSKTCMIAALSPATVNYEETLSTLRYADRVKQIKNEATVNENPLEKLIRELREENERLKTAMGGALQDAAPSAAADPQMMEEIRRQYEEELEANRRALQEMTMSWQDKLEAAKKRRPTGVEVRDTEKLTIPYLSNLNEDPLLSGKIVFALKEGESTIGKAGGDVEPTFRIGGLGVSPLHAVVYVRQSRMEEDERGAAVYEVLLTAHGKTSINGIVLRENESKRLEHKDRIIFGHNHMYVFVDPADMDKTLPSWEEGMREVTKDVMEECATQQTPQTKLAEIKYREKCEKLQADVQLFESEKKELLRKIKDKKALVLASEEDQAEAERKLKLIAAEKRAALQELDRKEDELKARRLLLEREKDEEAKRQDAERAAHVFLQEVMGRTALLVEEANGYAQELGVGVYFSLKLNAKSRSVCGLRSTLIGTSLQQAEIVIRVQRVDSDVVQLWNLDLFEKKVFDMRELYTQWAAGSRTEPYLKEGVKDPFALDMESYQVIGESYLYLDTIRCLLPIDSEVFPIIGANGKACGKLTLSTSIEVTPTSDETDGQEQEVNIDALQSVVDIKGREMSFTIVVDDFTVESLSGALVFEISGKMVEKKPKTKLRKCHAAKTANSAMLKELEESTKTLQLLEQALNREGKSIQDLVGSL</sequence>
<dbReference type="PROSITE" id="PS00411">
    <property type="entry name" value="KINESIN_MOTOR_1"/>
    <property type="match status" value="1"/>
</dbReference>
<dbReference type="OMA" id="QMTANKI"/>
<dbReference type="Proteomes" id="UP000018050">
    <property type="component" value="Unassembled WGS sequence"/>
</dbReference>
<comment type="similarity">
    <text evidence="5 6">Belongs to the TRAFAC class myosin-kinesin ATPase superfamily. Kinesin family.</text>
</comment>
<dbReference type="RefSeq" id="XP_013252141.1">
    <property type="nucleotide sequence ID" value="XM_013396687.1"/>
</dbReference>
<dbReference type="InterPro" id="IPR022140">
    <property type="entry name" value="Kinesin-like_KIF1-typ"/>
</dbReference>
<dbReference type="AlphaFoldDB" id="U6GBB6"/>
<name>U6GBB6_EIMAC</name>
<evidence type="ECO:0000256" key="5">
    <source>
        <dbReference type="PROSITE-ProRule" id="PRU00283"/>
    </source>
</evidence>
<feature type="coiled-coil region" evidence="7">
    <location>
        <begin position="334"/>
        <end position="397"/>
    </location>
</feature>
<keyword evidence="3 7" id="KW-0175">Coiled coil</keyword>
<accession>U6GBB6</accession>
<evidence type="ECO:0000256" key="7">
    <source>
        <dbReference type="SAM" id="Coils"/>
    </source>
</evidence>
<gene>
    <name evidence="9" type="ORF">EAH_00005160</name>
</gene>
<dbReference type="GO" id="GO:0005874">
    <property type="term" value="C:microtubule"/>
    <property type="evidence" value="ECO:0007669"/>
    <property type="project" value="UniProtKB-KW"/>
</dbReference>
<dbReference type="SUPFAM" id="SSF49879">
    <property type="entry name" value="SMAD/FHA domain"/>
    <property type="match status" value="1"/>
</dbReference>
<dbReference type="Gene3D" id="2.60.200.20">
    <property type="match status" value="1"/>
</dbReference>
<dbReference type="PANTHER" id="PTHR47117">
    <property type="entry name" value="STAR-RELATED LIPID TRANSFER PROTEIN 9"/>
    <property type="match status" value="1"/>
</dbReference>
<evidence type="ECO:0000313" key="9">
    <source>
        <dbReference type="EMBL" id="CDI77526.1"/>
    </source>
</evidence>
<dbReference type="SUPFAM" id="SSF52540">
    <property type="entry name" value="P-loop containing nucleoside triphosphate hydrolases"/>
    <property type="match status" value="1"/>
</dbReference>
<evidence type="ECO:0000256" key="4">
    <source>
        <dbReference type="ARBA" id="ARBA00023175"/>
    </source>
</evidence>
<dbReference type="EMBL" id="HG670680">
    <property type="protein sequence ID" value="CDI77526.1"/>
    <property type="molecule type" value="Genomic_DNA"/>
</dbReference>
<dbReference type="InterPro" id="IPR008984">
    <property type="entry name" value="SMAD_FHA_dom_sf"/>
</dbReference>
<dbReference type="Pfam" id="PF00225">
    <property type="entry name" value="Kinesin"/>
    <property type="match status" value="2"/>
</dbReference>
<dbReference type="InterPro" id="IPR019821">
    <property type="entry name" value="Kinesin_motor_CS"/>
</dbReference>
<dbReference type="InterPro" id="IPR036961">
    <property type="entry name" value="Kinesin_motor_dom_sf"/>
</dbReference>
<reference evidence="9" key="2">
    <citation type="submission" date="2013-10" db="EMBL/GenBank/DDBJ databases">
        <authorList>
            <person name="Aslett M."/>
        </authorList>
    </citation>
    <scope>NUCLEOTIDE SEQUENCE [LARGE SCALE GENOMIC DNA]</scope>
    <source>
        <strain evidence="9">Houghton</strain>
    </source>
</reference>
<evidence type="ECO:0000256" key="6">
    <source>
        <dbReference type="RuleBase" id="RU000394"/>
    </source>
</evidence>
<dbReference type="GO" id="GO:0007018">
    <property type="term" value="P:microtubule-based movement"/>
    <property type="evidence" value="ECO:0007669"/>
    <property type="project" value="InterPro"/>
</dbReference>
<dbReference type="GO" id="GO:0008017">
    <property type="term" value="F:microtubule binding"/>
    <property type="evidence" value="ECO:0007669"/>
    <property type="project" value="InterPro"/>
</dbReference>
<evidence type="ECO:0000256" key="1">
    <source>
        <dbReference type="ARBA" id="ARBA00022741"/>
    </source>
</evidence>
<dbReference type="PRINTS" id="PR00380">
    <property type="entry name" value="KINESINHEAVY"/>
</dbReference>
<dbReference type="Pfam" id="PF12423">
    <property type="entry name" value="KIF1B"/>
    <property type="match status" value="1"/>
</dbReference>
<dbReference type="VEuPathDB" id="ToxoDB:EAH_00005160"/>